<evidence type="ECO:0000313" key="2">
    <source>
        <dbReference type="Proteomes" id="UP000053676"/>
    </source>
</evidence>
<dbReference type="EMBL" id="KI658446">
    <property type="protein sequence ID" value="ETN82527.1"/>
    <property type="molecule type" value="Genomic_DNA"/>
</dbReference>
<sequence>MEPLHTLLRRTQRSHIRPLHHVQLLHHRHQFIALCALATLQKTVFHVRQILFSGASLSAHLHLLTLSSPSTRGRKRSILVFFDQRSRFFLSLFLLITWYNKQWVA</sequence>
<protein>
    <submittedName>
        <fullName evidence="1">Uncharacterized protein</fullName>
    </submittedName>
</protein>
<name>W2TNE5_NECAM</name>
<proteinExistence type="predicted"/>
<evidence type="ECO:0000313" key="1">
    <source>
        <dbReference type="EMBL" id="ETN82527.1"/>
    </source>
</evidence>
<keyword evidence="2" id="KW-1185">Reference proteome</keyword>
<dbReference type="AlphaFoldDB" id="W2TNE5"/>
<accession>W2TNE5</accession>
<dbReference type="GeneID" id="25347943"/>
<organism evidence="1 2">
    <name type="scientific">Necator americanus</name>
    <name type="common">Human hookworm</name>
    <dbReference type="NCBI Taxonomy" id="51031"/>
    <lineage>
        <taxon>Eukaryota</taxon>
        <taxon>Metazoa</taxon>
        <taxon>Ecdysozoa</taxon>
        <taxon>Nematoda</taxon>
        <taxon>Chromadorea</taxon>
        <taxon>Rhabditida</taxon>
        <taxon>Rhabditina</taxon>
        <taxon>Rhabditomorpha</taxon>
        <taxon>Strongyloidea</taxon>
        <taxon>Ancylostomatidae</taxon>
        <taxon>Bunostominae</taxon>
        <taxon>Necator</taxon>
    </lineage>
</organism>
<reference evidence="2" key="1">
    <citation type="journal article" date="2014" name="Nat. Genet.">
        <title>Genome of the human hookworm Necator americanus.</title>
        <authorList>
            <person name="Tang Y.T."/>
            <person name="Gao X."/>
            <person name="Rosa B.A."/>
            <person name="Abubucker S."/>
            <person name="Hallsworth-Pepin K."/>
            <person name="Martin J."/>
            <person name="Tyagi R."/>
            <person name="Heizer E."/>
            <person name="Zhang X."/>
            <person name="Bhonagiri-Palsikar V."/>
            <person name="Minx P."/>
            <person name="Warren W.C."/>
            <person name="Wang Q."/>
            <person name="Zhan B."/>
            <person name="Hotez P.J."/>
            <person name="Sternberg P.W."/>
            <person name="Dougall A."/>
            <person name="Gaze S.T."/>
            <person name="Mulvenna J."/>
            <person name="Sotillo J."/>
            <person name="Ranganathan S."/>
            <person name="Rabelo E.M."/>
            <person name="Wilson R.K."/>
            <person name="Felgner P.L."/>
            <person name="Bethony J."/>
            <person name="Hawdon J.M."/>
            <person name="Gasser R.B."/>
            <person name="Loukas A."/>
            <person name="Mitreva M."/>
        </authorList>
    </citation>
    <scope>NUCLEOTIDE SEQUENCE [LARGE SCALE GENOMIC DNA]</scope>
</reference>
<dbReference type="CTD" id="25347943"/>
<dbReference type="KEGG" id="nai:NECAME_07913"/>
<dbReference type="Proteomes" id="UP000053676">
    <property type="component" value="Unassembled WGS sequence"/>
</dbReference>
<gene>
    <name evidence="1" type="ORF">NECAME_07913</name>
</gene>
<feature type="non-terminal residue" evidence="1">
    <location>
        <position position="105"/>
    </location>
</feature>